<feature type="binding site" evidence="10">
    <location>
        <position position="53"/>
    </location>
    <ligand>
        <name>Mg(2+)</name>
        <dbReference type="ChEBI" id="CHEBI:18420"/>
        <label>1</label>
    </ligand>
</feature>
<evidence type="ECO:0000256" key="6">
    <source>
        <dbReference type="ARBA" id="ARBA00022723"/>
    </source>
</evidence>
<name>A0ABS3J616_9HYPH</name>
<dbReference type="Gene3D" id="3.30.420.10">
    <property type="entry name" value="Ribonuclease H-like superfamily/Ribonuclease H"/>
    <property type="match status" value="1"/>
</dbReference>
<evidence type="ECO:0000256" key="9">
    <source>
        <dbReference type="ARBA" id="ARBA00022842"/>
    </source>
</evidence>
<evidence type="ECO:0000256" key="10">
    <source>
        <dbReference type="HAMAP-Rule" id="MF_00042"/>
    </source>
</evidence>
<dbReference type="CDD" id="cd09278">
    <property type="entry name" value="RNase_HI_prokaryote_like"/>
    <property type="match status" value="1"/>
</dbReference>
<dbReference type="HAMAP" id="MF_00042">
    <property type="entry name" value="RNase_H"/>
    <property type="match status" value="1"/>
</dbReference>
<dbReference type="EC" id="3.1.26.4" evidence="4 10"/>
<gene>
    <name evidence="10 13" type="primary">rnhA</name>
    <name evidence="13" type="ORF">J1C47_13130</name>
</gene>
<feature type="binding site" evidence="10">
    <location>
        <position position="139"/>
    </location>
    <ligand>
        <name>Mg(2+)</name>
        <dbReference type="ChEBI" id="CHEBI:18420"/>
        <label>2</label>
    </ligand>
</feature>
<comment type="similarity">
    <text evidence="2 10">Belongs to the RNase H family.</text>
</comment>
<evidence type="ECO:0000259" key="12">
    <source>
        <dbReference type="PROSITE" id="PS50879"/>
    </source>
</evidence>
<proteinExistence type="inferred from homology"/>
<feature type="domain" description="RNase H type-1" evidence="12">
    <location>
        <begin position="6"/>
        <end position="147"/>
    </location>
</feature>
<evidence type="ECO:0000256" key="1">
    <source>
        <dbReference type="ARBA" id="ARBA00000077"/>
    </source>
</evidence>
<reference evidence="13 14" key="1">
    <citation type="submission" date="2021-03" db="EMBL/GenBank/DDBJ databases">
        <title>Whole genome sequence of Jiella sp. MQZ13P-4.</title>
        <authorList>
            <person name="Tuo L."/>
        </authorList>
    </citation>
    <scope>NUCLEOTIDE SEQUENCE [LARGE SCALE GENOMIC DNA]</scope>
    <source>
        <strain evidence="13 14">MQZ13P-4</strain>
    </source>
</reference>
<comment type="subcellular location">
    <subcellularLocation>
        <location evidence="10">Cytoplasm</location>
    </subcellularLocation>
</comment>
<dbReference type="RefSeq" id="WP_207351230.1">
    <property type="nucleotide sequence ID" value="NZ_JAFMPY010000013.1"/>
</dbReference>
<accession>A0ABS3J616</accession>
<keyword evidence="6 10" id="KW-0479">Metal-binding</keyword>
<dbReference type="NCBIfam" id="NF001236">
    <property type="entry name" value="PRK00203.1"/>
    <property type="match status" value="1"/>
</dbReference>
<dbReference type="InterPro" id="IPR036397">
    <property type="entry name" value="RNaseH_sf"/>
</dbReference>
<feature type="compositionally biased region" description="Basic residues" evidence="11">
    <location>
        <begin position="151"/>
        <end position="160"/>
    </location>
</feature>
<dbReference type="PANTHER" id="PTHR10642">
    <property type="entry name" value="RIBONUCLEASE H1"/>
    <property type="match status" value="1"/>
</dbReference>
<keyword evidence="10" id="KW-0963">Cytoplasm</keyword>
<protein>
    <recommendedName>
        <fullName evidence="4 10">Ribonuclease H</fullName>
        <shortName evidence="10">RNase H</shortName>
        <ecNumber evidence="4 10">3.1.26.4</ecNumber>
    </recommendedName>
</protein>
<comment type="function">
    <text evidence="10">Endonuclease that specifically degrades the RNA of RNA-DNA hybrids.</text>
</comment>
<evidence type="ECO:0000313" key="14">
    <source>
        <dbReference type="Proteomes" id="UP000664288"/>
    </source>
</evidence>
<feature type="binding site" evidence="10">
    <location>
        <position position="15"/>
    </location>
    <ligand>
        <name>Mg(2+)</name>
        <dbReference type="ChEBI" id="CHEBI:18420"/>
        <label>1</label>
    </ligand>
</feature>
<evidence type="ECO:0000256" key="5">
    <source>
        <dbReference type="ARBA" id="ARBA00022722"/>
    </source>
</evidence>
<evidence type="ECO:0000256" key="11">
    <source>
        <dbReference type="SAM" id="MobiDB-lite"/>
    </source>
</evidence>
<feature type="binding site" evidence="10">
    <location>
        <position position="15"/>
    </location>
    <ligand>
        <name>Mg(2+)</name>
        <dbReference type="ChEBI" id="CHEBI:18420"/>
        <label>2</label>
    </ligand>
</feature>
<dbReference type="PANTHER" id="PTHR10642:SF26">
    <property type="entry name" value="RIBONUCLEASE H1"/>
    <property type="match status" value="1"/>
</dbReference>
<dbReference type="InterPro" id="IPR022892">
    <property type="entry name" value="RNaseHI"/>
</dbReference>
<evidence type="ECO:0000256" key="7">
    <source>
        <dbReference type="ARBA" id="ARBA00022759"/>
    </source>
</evidence>
<dbReference type="GO" id="GO:0004523">
    <property type="term" value="F:RNA-DNA hybrid ribonuclease activity"/>
    <property type="evidence" value="ECO:0007669"/>
    <property type="project" value="UniProtKB-EC"/>
</dbReference>
<keyword evidence="9 10" id="KW-0460">Magnesium</keyword>
<dbReference type="InterPro" id="IPR012337">
    <property type="entry name" value="RNaseH-like_sf"/>
</dbReference>
<evidence type="ECO:0000256" key="3">
    <source>
        <dbReference type="ARBA" id="ARBA00011245"/>
    </source>
</evidence>
<dbReference type="InterPro" id="IPR002156">
    <property type="entry name" value="RNaseH_domain"/>
</dbReference>
<sequence>MSEAGGADRVEIFTDGACSGNPGPGGWGAILRFRGQEKELKGGEAETTNNRMELTAAIEALKALNRPCAVDLYSDSNYLRDGITKWIFGWKRKGWKTADNKPVKNAELWQALESEKDRHDVTFHWVRGHAGHEENERADELARSGMEPFKRKGRRPAAAE</sequence>
<feature type="binding site" evidence="10">
    <location>
        <position position="75"/>
    </location>
    <ligand>
        <name>Mg(2+)</name>
        <dbReference type="ChEBI" id="CHEBI:18420"/>
        <label>1</label>
    </ligand>
</feature>
<evidence type="ECO:0000256" key="8">
    <source>
        <dbReference type="ARBA" id="ARBA00022801"/>
    </source>
</evidence>
<comment type="catalytic activity">
    <reaction evidence="1 10">
        <text>Endonucleolytic cleavage to 5'-phosphomonoester.</text>
        <dbReference type="EC" id="3.1.26.4"/>
    </reaction>
</comment>
<keyword evidence="5 10" id="KW-0540">Nuclease</keyword>
<comment type="cofactor">
    <cofactor evidence="10">
        <name>Mg(2+)</name>
        <dbReference type="ChEBI" id="CHEBI:18420"/>
    </cofactor>
    <text evidence="10">Binds 1 Mg(2+) ion per subunit. May bind a second metal ion at a regulatory site, or after substrate binding.</text>
</comment>
<keyword evidence="14" id="KW-1185">Reference proteome</keyword>
<dbReference type="InterPro" id="IPR050092">
    <property type="entry name" value="RNase_H"/>
</dbReference>
<dbReference type="SUPFAM" id="SSF53098">
    <property type="entry name" value="Ribonuclease H-like"/>
    <property type="match status" value="1"/>
</dbReference>
<keyword evidence="8 10" id="KW-0378">Hydrolase</keyword>
<dbReference type="EMBL" id="JAFMPY010000013">
    <property type="protein sequence ID" value="MBO0904585.1"/>
    <property type="molecule type" value="Genomic_DNA"/>
</dbReference>
<organism evidence="13 14">
    <name type="scientific">Jiella sonneratiae</name>
    <dbReference type="NCBI Taxonomy" id="2816856"/>
    <lineage>
        <taxon>Bacteria</taxon>
        <taxon>Pseudomonadati</taxon>
        <taxon>Pseudomonadota</taxon>
        <taxon>Alphaproteobacteria</taxon>
        <taxon>Hyphomicrobiales</taxon>
        <taxon>Aurantimonadaceae</taxon>
        <taxon>Jiella</taxon>
    </lineage>
</organism>
<evidence type="ECO:0000313" key="13">
    <source>
        <dbReference type="EMBL" id="MBO0904585.1"/>
    </source>
</evidence>
<dbReference type="PROSITE" id="PS50879">
    <property type="entry name" value="RNASE_H_1"/>
    <property type="match status" value="1"/>
</dbReference>
<evidence type="ECO:0000256" key="2">
    <source>
        <dbReference type="ARBA" id="ARBA00005300"/>
    </source>
</evidence>
<keyword evidence="7 10" id="KW-0255">Endonuclease</keyword>
<evidence type="ECO:0000256" key="4">
    <source>
        <dbReference type="ARBA" id="ARBA00012180"/>
    </source>
</evidence>
<feature type="compositionally biased region" description="Basic and acidic residues" evidence="11">
    <location>
        <begin position="131"/>
        <end position="142"/>
    </location>
</feature>
<dbReference type="Pfam" id="PF00075">
    <property type="entry name" value="RNase_H"/>
    <property type="match status" value="1"/>
</dbReference>
<comment type="caution">
    <text evidence="13">The sequence shown here is derived from an EMBL/GenBank/DDBJ whole genome shotgun (WGS) entry which is preliminary data.</text>
</comment>
<dbReference type="Proteomes" id="UP000664288">
    <property type="component" value="Unassembled WGS sequence"/>
</dbReference>
<feature type="region of interest" description="Disordered" evidence="11">
    <location>
        <begin position="131"/>
        <end position="160"/>
    </location>
</feature>
<comment type="subunit">
    <text evidence="3 10">Monomer.</text>
</comment>